<dbReference type="GO" id="GO:0005634">
    <property type="term" value="C:nucleus"/>
    <property type="evidence" value="ECO:0007669"/>
    <property type="project" value="UniProtKB-SubCell"/>
</dbReference>
<feature type="DNA-binding region" description="Fork-head" evidence="6">
    <location>
        <begin position="28"/>
        <end position="72"/>
    </location>
</feature>
<name>A0AAV5UBJ7_9BILA</name>
<dbReference type="InterPro" id="IPR036390">
    <property type="entry name" value="WH_DNA-bd_sf"/>
</dbReference>
<dbReference type="AlphaFoldDB" id="A0AAV5UBJ7"/>
<evidence type="ECO:0000256" key="6">
    <source>
        <dbReference type="PROSITE-ProRule" id="PRU00089"/>
    </source>
</evidence>
<feature type="compositionally biased region" description="Polar residues" evidence="7">
    <location>
        <begin position="1"/>
        <end position="15"/>
    </location>
</feature>
<feature type="domain" description="Fork-head" evidence="8">
    <location>
        <begin position="28"/>
        <end position="72"/>
    </location>
</feature>
<evidence type="ECO:0000256" key="2">
    <source>
        <dbReference type="ARBA" id="ARBA00023015"/>
    </source>
</evidence>
<evidence type="ECO:0000313" key="9">
    <source>
        <dbReference type="EMBL" id="GMT03846.1"/>
    </source>
</evidence>
<dbReference type="InterPro" id="IPR036388">
    <property type="entry name" value="WH-like_DNA-bd_sf"/>
</dbReference>
<dbReference type="SUPFAM" id="SSF46785">
    <property type="entry name" value="Winged helix' DNA-binding domain"/>
    <property type="match status" value="1"/>
</dbReference>
<feature type="non-terminal residue" evidence="9">
    <location>
        <position position="72"/>
    </location>
</feature>
<protein>
    <recommendedName>
        <fullName evidence="8">Fork-head domain-containing protein</fullName>
    </recommendedName>
</protein>
<dbReference type="GO" id="GO:0003700">
    <property type="term" value="F:DNA-binding transcription factor activity"/>
    <property type="evidence" value="ECO:0007669"/>
    <property type="project" value="InterPro"/>
</dbReference>
<accession>A0AAV5UBJ7</accession>
<evidence type="ECO:0000256" key="5">
    <source>
        <dbReference type="ARBA" id="ARBA00023242"/>
    </source>
</evidence>
<comment type="subcellular location">
    <subcellularLocation>
        <location evidence="1 6">Nucleus</location>
    </subcellularLocation>
</comment>
<keyword evidence="3 6" id="KW-0238">DNA-binding</keyword>
<evidence type="ECO:0000256" key="4">
    <source>
        <dbReference type="ARBA" id="ARBA00023163"/>
    </source>
</evidence>
<dbReference type="PRINTS" id="PR00053">
    <property type="entry name" value="FORKHEAD"/>
</dbReference>
<reference evidence="9" key="1">
    <citation type="submission" date="2023-10" db="EMBL/GenBank/DDBJ databases">
        <title>Genome assembly of Pristionchus species.</title>
        <authorList>
            <person name="Yoshida K."/>
            <person name="Sommer R.J."/>
        </authorList>
    </citation>
    <scope>NUCLEOTIDE SEQUENCE</scope>
    <source>
        <strain evidence="9">RS0144</strain>
    </source>
</reference>
<dbReference type="PROSITE" id="PS50039">
    <property type="entry name" value="FORK_HEAD_3"/>
    <property type="match status" value="1"/>
</dbReference>
<dbReference type="Gene3D" id="1.10.10.10">
    <property type="entry name" value="Winged helix-like DNA-binding domain superfamily/Winged helix DNA-binding domain"/>
    <property type="match status" value="1"/>
</dbReference>
<comment type="caution">
    <text evidence="9">The sequence shown here is derived from an EMBL/GenBank/DDBJ whole genome shotgun (WGS) entry which is preliminary data.</text>
</comment>
<gene>
    <name evidence="9" type="ORF">PENTCL1PPCAC_26020</name>
</gene>
<keyword evidence="5 6" id="KW-0539">Nucleus</keyword>
<dbReference type="GO" id="GO:0000987">
    <property type="term" value="F:cis-regulatory region sequence-specific DNA binding"/>
    <property type="evidence" value="ECO:0007669"/>
    <property type="project" value="TreeGrafter"/>
</dbReference>
<dbReference type="PANTHER" id="PTHR13962:SF17">
    <property type="entry name" value="FORKHEAD BOX PROTEIN N4"/>
    <property type="match status" value="1"/>
</dbReference>
<evidence type="ECO:0000313" key="10">
    <source>
        <dbReference type="Proteomes" id="UP001432027"/>
    </source>
</evidence>
<dbReference type="PANTHER" id="PTHR13962">
    <property type="entry name" value="FORKHEAD BOX PROTEIN N3-LIKE PROTEIN-RELATED"/>
    <property type="match status" value="1"/>
</dbReference>
<dbReference type="Pfam" id="PF00250">
    <property type="entry name" value="Forkhead"/>
    <property type="match status" value="1"/>
</dbReference>
<evidence type="ECO:0000256" key="3">
    <source>
        <dbReference type="ARBA" id="ARBA00023125"/>
    </source>
</evidence>
<proteinExistence type="predicted"/>
<dbReference type="InterPro" id="IPR047119">
    <property type="entry name" value="FOXN2/3-like"/>
</dbReference>
<evidence type="ECO:0000259" key="8">
    <source>
        <dbReference type="PROSITE" id="PS50039"/>
    </source>
</evidence>
<evidence type="ECO:0000256" key="1">
    <source>
        <dbReference type="ARBA" id="ARBA00004123"/>
    </source>
</evidence>
<sequence>EQMTESIKKCTSLSNTPPPPRKTTSREIKPASYPNLVALALKSSPTGYLLVCDIYNFICDNFPYFRTANPVW</sequence>
<keyword evidence="10" id="KW-1185">Reference proteome</keyword>
<feature type="non-terminal residue" evidence="9">
    <location>
        <position position="1"/>
    </location>
</feature>
<keyword evidence="4" id="KW-0804">Transcription</keyword>
<keyword evidence="2" id="KW-0805">Transcription regulation</keyword>
<evidence type="ECO:0000256" key="7">
    <source>
        <dbReference type="SAM" id="MobiDB-lite"/>
    </source>
</evidence>
<organism evidence="9 10">
    <name type="scientific">Pristionchus entomophagus</name>
    <dbReference type="NCBI Taxonomy" id="358040"/>
    <lineage>
        <taxon>Eukaryota</taxon>
        <taxon>Metazoa</taxon>
        <taxon>Ecdysozoa</taxon>
        <taxon>Nematoda</taxon>
        <taxon>Chromadorea</taxon>
        <taxon>Rhabditida</taxon>
        <taxon>Rhabditina</taxon>
        <taxon>Diplogasteromorpha</taxon>
        <taxon>Diplogasteroidea</taxon>
        <taxon>Neodiplogasteridae</taxon>
        <taxon>Pristionchus</taxon>
    </lineage>
</organism>
<dbReference type="InterPro" id="IPR001766">
    <property type="entry name" value="Fork_head_dom"/>
</dbReference>
<dbReference type="EMBL" id="BTSX01000006">
    <property type="protein sequence ID" value="GMT03846.1"/>
    <property type="molecule type" value="Genomic_DNA"/>
</dbReference>
<dbReference type="Proteomes" id="UP001432027">
    <property type="component" value="Unassembled WGS sequence"/>
</dbReference>
<feature type="region of interest" description="Disordered" evidence="7">
    <location>
        <begin position="1"/>
        <end position="27"/>
    </location>
</feature>